<dbReference type="Proteomes" id="UP000737171">
    <property type="component" value="Unassembled WGS sequence"/>
</dbReference>
<evidence type="ECO:0000256" key="1">
    <source>
        <dbReference type="ARBA" id="ARBA00022737"/>
    </source>
</evidence>
<evidence type="ECO:0000256" key="3">
    <source>
        <dbReference type="PROSITE-ProRule" id="PRU00023"/>
    </source>
</evidence>
<dbReference type="PANTHER" id="PTHR24173:SF74">
    <property type="entry name" value="ANKYRIN REPEAT DOMAIN-CONTAINING PROTEIN 16"/>
    <property type="match status" value="1"/>
</dbReference>
<dbReference type="InterPro" id="IPR002110">
    <property type="entry name" value="Ankyrin_rpt"/>
</dbReference>
<gene>
    <name evidence="4" type="ORF">HLB44_12600</name>
</gene>
<feature type="repeat" description="ANK" evidence="3">
    <location>
        <begin position="128"/>
        <end position="160"/>
    </location>
</feature>
<keyword evidence="5" id="KW-1185">Reference proteome</keyword>
<evidence type="ECO:0000313" key="4">
    <source>
        <dbReference type="EMBL" id="NRF67825.1"/>
    </source>
</evidence>
<dbReference type="SMART" id="SM00248">
    <property type="entry name" value="ANK"/>
    <property type="match status" value="3"/>
</dbReference>
<dbReference type="RefSeq" id="WP_173122908.1">
    <property type="nucleotide sequence ID" value="NZ_JABRWJ010000003.1"/>
</dbReference>
<evidence type="ECO:0000256" key="2">
    <source>
        <dbReference type="ARBA" id="ARBA00023043"/>
    </source>
</evidence>
<protein>
    <submittedName>
        <fullName evidence="4">Ankyrin repeat domain-containing protein</fullName>
    </submittedName>
</protein>
<proteinExistence type="predicted"/>
<sequence length="212" mass="22361">MHLDPVLRCAAVNANIENPRGGRRLGDRIEAAAARVANAVRSLTRPVVDALQRDPQKRRDGQLRHAARAGRTAAVRTLITNGANVNAPSGKRGYTAVHEAVRSGNPATLQAVLDVAGVNVNQRTTTRNQPTPLLLAAALESRDAVRQLLEAGADPSLRTLDGVTPEAYAALIANTAGRGGPTRNEAARKDPTTVVGMLARAEASQERTALKP</sequence>
<reference evidence="4 5" key="1">
    <citation type="submission" date="2020-05" db="EMBL/GenBank/DDBJ databases">
        <title>Aquincola sp. isolate from soil.</title>
        <authorList>
            <person name="Han J."/>
            <person name="Kim D.-U."/>
        </authorList>
    </citation>
    <scope>NUCLEOTIDE SEQUENCE [LARGE SCALE GENOMIC DNA]</scope>
    <source>
        <strain evidence="4 5">S2</strain>
    </source>
</reference>
<dbReference type="PROSITE" id="PS50088">
    <property type="entry name" value="ANK_REPEAT"/>
    <property type="match status" value="2"/>
</dbReference>
<evidence type="ECO:0000313" key="5">
    <source>
        <dbReference type="Proteomes" id="UP000737171"/>
    </source>
</evidence>
<accession>A0ABX2EGU0</accession>
<keyword evidence="2 3" id="KW-0040">ANK repeat</keyword>
<name>A0ABX2EGU0_9BURK</name>
<feature type="repeat" description="ANK" evidence="3">
    <location>
        <begin position="92"/>
        <end position="125"/>
    </location>
</feature>
<dbReference type="Gene3D" id="1.25.40.20">
    <property type="entry name" value="Ankyrin repeat-containing domain"/>
    <property type="match status" value="1"/>
</dbReference>
<dbReference type="Pfam" id="PF12796">
    <property type="entry name" value="Ank_2"/>
    <property type="match status" value="1"/>
</dbReference>
<keyword evidence="1" id="KW-0677">Repeat</keyword>
<dbReference type="EMBL" id="JABRWJ010000003">
    <property type="protein sequence ID" value="NRF67825.1"/>
    <property type="molecule type" value="Genomic_DNA"/>
</dbReference>
<dbReference type="PROSITE" id="PS50297">
    <property type="entry name" value="ANK_REP_REGION"/>
    <property type="match status" value="1"/>
</dbReference>
<dbReference type="SUPFAM" id="SSF48403">
    <property type="entry name" value="Ankyrin repeat"/>
    <property type="match status" value="1"/>
</dbReference>
<comment type="caution">
    <text evidence="4">The sequence shown here is derived from an EMBL/GenBank/DDBJ whole genome shotgun (WGS) entry which is preliminary data.</text>
</comment>
<organism evidence="4 5">
    <name type="scientific">Pseudaquabacterium terrae</name>
    <dbReference type="NCBI Taxonomy" id="2732868"/>
    <lineage>
        <taxon>Bacteria</taxon>
        <taxon>Pseudomonadati</taxon>
        <taxon>Pseudomonadota</taxon>
        <taxon>Betaproteobacteria</taxon>
        <taxon>Burkholderiales</taxon>
        <taxon>Sphaerotilaceae</taxon>
        <taxon>Pseudaquabacterium</taxon>
    </lineage>
</organism>
<dbReference type="PANTHER" id="PTHR24173">
    <property type="entry name" value="ANKYRIN REPEAT CONTAINING"/>
    <property type="match status" value="1"/>
</dbReference>
<dbReference type="InterPro" id="IPR036770">
    <property type="entry name" value="Ankyrin_rpt-contain_sf"/>
</dbReference>